<sequence>MAWCAGGKKQSDVSTRNEPRSIPDVFAQTTTDGFVIGQFAQFSQNGYQNEEQSQSSPGLFEFSATINAIDLYTSETPMFTVAPGQAPFPKPEGIVERKRRFTRSINDALVMRLFVPDSVNISDPEFRSSIQNDLVNAVRESVSGSEKKKRSADEQELDVDLRDMGREGEALSVHFIVFEEPSGLNTNHSAIAEAMNSLGVARLSQDMHYPVVEVLHVSLDSSLVWVSLSSALSVFLIFIIVLVGWKFALYDKIKRRFIRQNQVNENELFQKTALS</sequence>
<keyword evidence="3" id="KW-1185">Reference proteome</keyword>
<keyword evidence="2" id="KW-0812">Transmembrane</keyword>
<evidence type="ECO:0000313" key="4">
    <source>
        <dbReference type="WBParaSite" id="MBELARI_LOCUS15696"/>
    </source>
</evidence>
<keyword evidence="2" id="KW-1133">Transmembrane helix</keyword>
<accession>A0AAF3ENR5</accession>
<evidence type="ECO:0000256" key="1">
    <source>
        <dbReference type="SAM" id="MobiDB-lite"/>
    </source>
</evidence>
<keyword evidence="2" id="KW-0472">Membrane</keyword>
<dbReference type="AlphaFoldDB" id="A0AAF3ENR5"/>
<protein>
    <submittedName>
        <fullName evidence="4">Uncharacterized protein</fullName>
    </submittedName>
</protein>
<reference evidence="4" key="1">
    <citation type="submission" date="2024-02" db="UniProtKB">
        <authorList>
            <consortium name="WormBaseParasite"/>
        </authorList>
    </citation>
    <scope>IDENTIFICATION</scope>
</reference>
<feature type="transmembrane region" description="Helical" evidence="2">
    <location>
        <begin position="223"/>
        <end position="249"/>
    </location>
</feature>
<dbReference type="WBParaSite" id="MBELARI_LOCUS15696">
    <property type="protein sequence ID" value="MBELARI_LOCUS15696"/>
    <property type="gene ID" value="MBELARI_LOCUS15696"/>
</dbReference>
<evidence type="ECO:0000256" key="2">
    <source>
        <dbReference type="SAM" id="Phobius"/>
    </source>
</evidence>
<organism evidence="3 4">
    <name type="scientific">Mesorhabditis belari</name>
    <dbReference type="NCBI Taxonomy" id="2138241"/>
    <lineage>
        <taxon>Eukaryota</taxon>
        <taxon>Metazoa</taxon>
        <taxon>Ecdysozoa</taxon>
        <taxon>Nematoda</taxon>
        <taxon>Chromadorea</taxon>
        <taxon>Rhabditida</taxon>
        <taxon>Rhabditina</taxon>
        <taxon>Rhabditomorpha</taxon>
        <taxon>Rhabditoidea</taxon>
        <taxon>Rhabditidae</taxon>
        <taxon>Mesorhabditinae</taxon>
        <taxon>Mesorhabditis</taxon>
    </lineage>
</organism>
<proteinExistence type="predicted"/>
<dbReference type="Proteomes" id="UP000887575">
    <property type="component" value="Unassembled WGS sequence"/>
</dbReference>
<feature type="region of interest" description="Disordered" evidence="1">
    <location>
        <begin position="1"/>
        <end position="22"/>
    </location>
</feature>
<name>A0AAF3ENR5_9BILA</name>
<evidence type="ECO:0000313" key="3">
    <source>
        <dbReference type="Proteomes" id="UP000887575"/>
    </source>
</evidence>
<feature type="compositionally biased region" description="Basic and acidic residues" evidence="1">
    <location>
        <begin position="9"/>
        <end position="21"/>
    </location>
</feature>